<dbReference type="EMBL" id="JAIWYP010000011">
    <property type="protein sequence ID" value="KAH3738416.1"/>
    <property type="molecule type" value="Genomic_DNA"/>
</dbReference>
<sequence>MSDKATQAFINQIREREGYAEEIVSDESVLSEAQDIFEAFVKVQMRKDARQAETSKAENIARRLIEVADEMECNLNQMFEKKNKAYSDLTSYEKFKKNAKPFIHPYQHVRRMRAFNLLGGRIDRKTGYKERRRLVTFVAVWY</sequence>
<comment type="caution">
    <text evidence="1">The sequence shown here is derived from an EMBL/GenBank/DDBJ whole genome shotgun (WGS) entry which is preliminary data.</text>
</comment>
<reference evidence="1" key="2">
    <citation type="submission" date="2020-11" db="EMBL/GenBank/DDBJ databases">
        <authorList>
            <person name="McCartney M.A."/>
            <person name="Auch B."/>
            <person name="Kono T."/>
            <person name="Mallez S."/>
            <person name="Becker A."/>
            <person name="Gohl D.M."/>
            <person name="Silverstein K.A.T."/>
            <person name="Koren S."/>
            <person name="Bechman K.B."/>
            <person name="Herman A."/>
            <person name="Abrahante J.E."/>
            <person name="Garbe J."/>
        </authorList>
    </citation>
    <scope>NUCLEOTIDE SEQUENCE</scope>
    <source>
        <strain evidence="1">Duluth1</strain>
        <tissue evidence="1">Whole animal</tissue>
    </source>
</reference>
<keyword evidence="2" id="KW-1185">Reference proteome</keyword>
<accession>A0A9D4I110</accession>
<dbReference type="Proteomes" id="UP000828390">
    <property type="component" value="Unassembled WGS sequence"/>
</dbReference>
<reference evidence="1" key="1">
    <citation type="journal article" date="2019" name="bioRxiv">
        <title>The Genome of the Zebra Mussel, Dreissena polymorpha: A Resource for Invasive Species Research.</title>
        <authorList>
            <person name="McCartney M.A."/>
            <person name="Auch B."/>
            <person name="Kono T."/>
            <person name="Mallez S."/>
            <person name="Zhang Y."/>
            <person name="Obille A."/>
            <person name="Becker A."/>
            <person name="Abrahante J.E."/>
            <person name="Garbe J."/>
            <person name="Badalamenti J.P."/>
            <person name="Herman A."/>
            <person name="Mangelson H."/>
            <person name="Liachko I."/>
            <person name="Sullivan S."/>
            <person name="Sone E.D."/>
            <person name="Koren S."/>
            <person name="Silverstein K.A.T."/>
            <person name="Beckman K.B."/>
            <person name="Gohl D.M."/>
        </authorList>
    </citation>
    <scope>NUCLEOTIDE SEQUENCE</scope>
    <source>
        <strain evidence="1">Duluth1</strain>
        <tissue evidence="1">Whole animal</tissue>
    </source>
</reference>
<proteinExistence type="predicted"/>
<evidence type="ECO:0000313" key="2">
    <source>
        <dbReference type="Proteomes" id="UP000828390"/>
    </source>
</evidence>
<evidence type="ECO:0000313" key="1">
    <source>
        <dbReference type="EMBL" id="KAH3738416.1"/>
    </source>
</evidence>
<dbReference type="AlphaFoldDB" id="A0A9D4I110"/>
<gene>
    <name evidence="1" type="ORF">DPMN_045049</name>
</gene>
<protein>
    <submittedName>
        <fullName evidence="1">Uncharacterized protein</fullName>
    </submittedName>
</protein>
<name>A0A9D4I110_DREPO</name>
<organism evidence="1 2">
    <name type="scientific">Dreissena polymorpha</name>
    <name type="common">Zebra mussel</name>
    <name type="synonym">Mytilus polymorpha</name>
    <dbReference type="NCBI Taxonomy" id="45954"/>
    <lineage>
        <taxon>Eukaryota</taxon>
        <taxon>Metazoa</taxon>
        <taxon>Spiralia</taxon>
        <taxon>Lophotrochozoa</taxon>
        <taxon>Mollusca</taxon>
        <taxon>Bivalvia</taxon>
        <taxon>Autobranchia</taxon>
        <taxon>Heteroconchia</taxon>
        <taxon>Euheterodonta</taxon>
        <taxon>Imparidentia</taxon>
        <taxon>Neoheterodontei</taxon>
        <taxon>Myida</taxon>
        <taxon>Dreissenoidea</taxon>
        <taxon>Dreissenidae</taxon>
        <taxon>Dreissena</taxon>
    </lineage>
</organism>